<dbReference type="AlphaFoldDB" id="A0A3M7SPI8"/>
<gene>
    <name evidence="1" type="ORF">BpHYR1_018327</name>
</gene>
<organism evidence="1 2">
    <name type="scientific">Brachionus plicatilis</name>
    <name type="common">Marine rotifer</name>
    <name type="synonym">Brachionus muelleri</name>
    <dbReference type="NCBI Taxonomy" id="10195"/>
    <lineage>
        <taxon>Eukaryota</taxon>
        <taxon>Metazoa</taxon>
        <taxon>Spiralia</taxon>
        <taxon>Gnathifera</taxon>
        <taxon>Rotifera</taxon>
        <taxon>Eurotatoria</taxon>
        <taxon>Monogononta</taxon>
        <taxon>Pseudotrocha</taxon>
        <taxon>Ploima</taxon>
        <taxon>Brachionidae</taxon>
        <taxon>Brachionus</taxon>
    </lineage>
</organism>
<comment type="caution">
    <text evidence="1">The sequence shown here is derived from an EMBL/GenBank/DDBJ whole genome shotgun (WGS) entry which is preliminary data.</text>
</comment>
<sequence length="114" mass="13373">MQRIKTKIMQINSLINRISKSVNQQGSALIIIKQIVEIKYSNFSPYLLSVSYNHHSKRFSKSQRFKQLSLRYIQNALINKNPIILGSFDENNARNLSLKTEKLNQIRNFFITQD</sequence>
<protein>
    <submittedName>
        <fullName evidence="1">Uncharacterized protein</fullName>
    </submittedName>
</protein>
<dbReference type="Proteomes" id="UP000276133">
    <property type="component" value="Unassembled WGS sequence"/>
</dbReference>
<dbReference type="EMBL" id="REGN01000992">
    <property type="protein sequence ID" value="RNA37723.1"/>
    <property type="molecule type" value="Genomic_DNA"/>
</dbReference>
<accession>A0A3M7SPI8</accession>
<name>A0A3M7SPI8_BRAPC</name>
<evidence type="ECO:0000313" key="1">
    <source>
        <dbReference type="EMBL" id="RNA37723.1"/>
    </source>
</evidence>
<proteinExistence type="predicted"/>
<evidence type="ECO:0000313" key="2">
    <source>
        <dbReference type="Proteomes" id="UP000276133"/>
    </source>
</evidence>
<keyword evidence="2" id="KW-1185">Reference proteome</keyword>
<reference evidence="1 2" key="1">
    <citation type="journal article" date="2018" name="Sci. Rep.">
        <title>Genomic signatures of local adaptation to the degree of environmental predictability in rotifers.</title>
        <authorList>
            <person name="Franch-Gras L."/>
            <person name="Hahn C."/>
            <person name="Garcia-Roger E.M."/>
            <person name="Carmona M.J."/>
            <person name="Serra M."/>
            <person name="Gomez A."/>
        </authorList>
    </citation>
    <scope>NUCLEOTIDE SEQUENCE [LARGE SCALE GENOMIC DNA]</scope>
    <source>
        <strain evidence="1">HYR1</strain>
    </source>
</reference>